<dbReference type="EMBL" id="MF599468">
    <property type="protein sequence ID" value="ATE87025.1"/>
    <property type="molecule type" value="Genomic_DNA"/>
</dbReference>
<dbReference type="Pfam" id="PF02201">
    <property type="entry name" value="SWIB"/>
    <property type="match status" value="1"/>
</dbReference>
<reference evidence="2" key="2">
    <citation type="journal article" date="2017" name="Sci. Rep.">
        <title>Characterization of a new member of Iridoviridae, Shrimp hemocyte iridescent virus (SHIV), found in white leg shrimp (Litopenaeus vannamei).</title>
        <authorList>
            <person name="Qiu L."/>
            <person name="Chen M.M."/>
            <person name="Wan X.Y."/>
            <person name="Li C."/>
            <person name="Zhang Q.L."/>
            <person name="Wang R.Y."/>
            <person name="Cheng D.Y."/>
            <person name="Dong X."/>
            <person name="Yang B."/>
            <person name="Wang X.H."/>
            <person name="Xiang J.H."/>
            <person name="Huang J."/>
        </authorList>
    </citation>
    <scope>NUCLEOTIDE SEQUENCE [LARGE SCALE GENOMIC DNA]</scope>
    <source>
        <strain evidence="2">20141215</strain>
    </source>
</reference>
<organism evidence="2">
    <name type="scientific">Shrimp hemocyte iridescent virus</name>
    <dbReference type="NCBI Taxonomy" id="2039780"/>
    <lineage>
        <taxon>Viruses</taxon>
        <taxon>Varidnaviria</taxon>
        <taxon>Bamfordvirae</taxon>
        <taxon>Nucleocytoviricota</taxon>
        <taxon>Megaviricetes</taxon>
        <taxon>Pimascovirales</taxon>
        <taxon>Pimascovirales incertae sedis</taxon>
        <taxon>Iridoviridae</taxon>
        <taxon>Betairidovirinae</taxon>
        <taxon>Decapodiridovirus</taxon>
        <taxon>Decapodiridovirus litopenaeus1</taxon>
        <taxon>Decapod iridescent virus 1</taxon>
    </lineage>
</organism>
<dbReference type="SUPFAM" id="SSF47592">
    <property type="entry name" value="SWIB/MDM2 domain"/>
    <property type="match status" value="1"/>
</dbReference>
<gene>
    <name evidence="2" type="primary">16R</name>
</gene>
<dbReference type="SMART" id="SM00151">
    <property type="entry name" value="SWIB"/>
    <property type="match status" value="1"/>
</dbReference>
<reference evidence="2" key="1">
    <citation type="journal article" date="2017" name="Arch. Virol.">
        <title>Complete genome sequence of shrimp hemocyte iridescent virus (SHIV) isolated from white leg shrimp, Litopenaeus vannamei.</title>
        <authorList>
            <person name="Qiu L."/>
            <person name="Chen M.M."/>
            <person name="Wang R.Y."/>
            <person name="Wan X.Y."/>
            <person name="Li C."/>
            <person name="Zhang Q.L."/>
            <person name="Dong X."/>
            <person name="Yang B."/>
            <person name="Xiang J.H."/>
            <person name="Huang J."/>
        </authorList>
    </citation>
    <scope>NUCLEOTIDE SEQUENCE [LARGE SCALE GENOMIC DNA]</scope>
    <source>
        <strain evidence="2">20141215</strain>
    </source>
</reference>
<dbReference type="Proteomes" id="UP000297192">
    <property type="component" value="Segment"/>
</dbReference>
<evidence type="ECO:0000313" key="3">
    <source>
        <dbReference type="Proteomes" id="UP000297192"/>
    </source>
</evidence>
<dbReference type="Gene3D" id="1.10.245.10">
    <property type="entry name" value="SWIB/MDM2 domain"/>
    <property type="match status" value="1"/>
</dbReference>
<accession>A0A291B0L1</accession>
<proteinExistence type="predicted"/>
<dbReference type="GeneID" id="65099788"/>
<feature type="domain" description="DM2" evidence="1">
    <location>
        <begin position="59"/>
        <end position="142"/>
    </location>
</feature>
<dbReference type="InterPro" id="IPR036885">
    <property type="entry name" value="SWIB_MDM2_dom_sf"/>
</dbReference>
<sequence>MKKRNIEEEITKLCTLVNALEKVAPQKTINGILKQIQNVKKCVKPIKGHKQRNPNQNSGLLKPSKVSKEMCDFAGWNEQDLHSRVEITNSVCDYIRENNLQKDGNRKFIIPDQTLERILRWEGESEIIPIEQTDVLGQFQIDETLIKGKKKEKYFNNSTLRDSEGNIIAKFQKSTRVGDGLYDLTFDKDVSFDESEKYFIHIPLTYYKIQSLIGVHLL</sequence>
<evidence type="ECO:0000313" key="2">
    <source>
        <dbReference type="EMBL" id="ATE87025.1"/>
    </source>
</evidence>
<dbReference type="InterPro" id="IPR003121">
    <property type="entry name" value="SWIB_MDM2_domain"/>
</dbReference>
<dbReference type="KEGG" id="vg:65099788"/>
<dbReference type="PROSITE" id="PS51925">
    <property type="entry name" value="SWIB_MDM2"/>
    <property type="match status" value="1"/>
</dbReference>
<protein>
    <submittedName>
        <fullName evidence="2">SWIB MDM2 domain-containing protein</fullName>
    </submittedName>
</protein>
<dbReference type="CDD" id="cd10567">
    <property type="entry name" value="SWIB-MDM2_like"/>
    <property type="match status" value="1"/>
</dbReference>
<keyword evidence="3" id="KW-1185">Reference proteome</keyword>
<dbReference type="InterPro" id="IPR019835">
    <property type="entry name" value="SWIB_domain"/>
</dbReference>
<name>A0A291B0L1_9VIRU</name>
<dbReference type="RefSeq" id="YP_010084768.1">
    <property type="nucleotide sequence ID" value="NC_055165.1"/>
</dbReference>
<evidence type="ECO:0000259" key="1">
    <source>
        <dbReference type="PROSITE" id="PS51925"/>
    </source>
</evidence>